<evidence type="ECO:0000256" key="7">
    <source>
        <dbReference type="SAM" id="Phobius"/>
    </source>
</evidence>
<keyword evidence="6 7" id="KW-0472">Membrane</keyword>
<evidence type="ECO:0000259" key="8">
    <source>
        <dbReference type="PROSITE" id="PS50850"/>
    </source>
</evidence>
<evidence type="ECO:0000256" key="1">
    <source>
        <dbReference type="ARBA" id="ARBA00004651"/>
    </source>
</evidence>
<keyword evidence="10" id="KW-1185">Reference proteome</keyword>
<feature type="transmembrane region" description="Helical" evidence="7">
    <location>
        <begin position="314"/>
        <end position="334"/>
    </location>
</feature>
<evidence type="ECO:0000256" key="3">
    <source>
        <dbReference type="ARBA" id="ARBA00022475"/>
    </source>
</evidence>
<accession>A0ABV1LYJ4</accession>
<dbReference type="RefSeq" id="WP_349545989.1">
    <property type="nucleotide sequence ID" value="NZ_JAOALG010000003.1"/>
</dbReference>
<feature type="transmembrane region" description="Helical" evidence="7">
    <location>
        <begin position="88"/>
        <end position="109"/>
    </location>
</feature>
<feature type="transmembrane region" description="Helical" evidence="7">
    <location>
        <begin position="378"/>
        <end position="398"/>
    </location>
</feature>
<gene>
    <name evidence="9" type="ORF">N0A02_33600</name>
</gene>
<feature type="transmembrane region" description="Helical" evidence="7">
    <location>
        <begin position="493"/>
        <end position="517"/>
    </location>
</feature>
<feature type="transmembrane region" description="Helical" evidence="7">
    <location>
        <begin position="242"/>
        <end position="265"/>
    </location>
</feature>
<dbReference type="PROSITE" id="PS50850">
    <property type="entry name" value="MFS"/>
    <property type="match status" value="1"/>
</dbReference>
<dbReference type="Pfam" id="PF07690">
    <property type="entry name" value="MFS_1"/>
    <property type="match status" value="1"/>
</dbReference>
<feature type="transmembrane region" description="Helical" evidence="7">
    <location>
        <begin position="410"/>
        <end position="432"/>
    </location>
</feature>
<name>A0ABV1LYJ4_9BURK</name>
<dbReference type="EMBL" id="JAOALG010000003">
    <property type="protein sequence ID" value="MEQ5844393.1"/>
    <property type="molecule type" value="Genomic_DNA"/>
</dbReference>
<feature type="transmembrane region" description="Helical" evidence="7">
    <location>
        <begin position="281"/>
        <end position="302"/>
    </location>
</feature>
<comment type="caution">
    <text evidence="9">The sequence shown here is derived from an EMBL/GenBank/DDBJ whole genome shotgun (WGS) entry which is preliminary data.</text>
</comment>
<feature type="transmembrane region" description="Helical" evidence="7">
    <location>
        <begin position="214"/>
        <end position="230"/>
    </location>
</feature>
<feature type="domain" description="Major facilitator superfamily (MFS) profile" evidence="8">
    <location>
        <begin position="22"/>
        <end position="522"/>
    </location>
</feature>
<protein>
    <submittedName>
        <fullName evidence="9">DHA2 family efflux MFS transporter permease subunit</fullName>
    </submittedName>
</protein>
<dbReference type="InterPro" id="IPR020846">
    <property type="entry name" value="MFS_dom"/>
</dbReference>
<dbReference type="InterPro" id="IPR036259">
    <property type="entry name" value="MFS_trans_sf"/>
</dbReference>
<keyword evidence="3" id="KW-1003">Cell membrane</keyword>
<keyword evidence="9" id="KW-0614">Plasmid</keyword>
<dbReference type="InterPro" id="IPR011701">
    <property type="entry name" value="MFS"/>
</dbReference>
<dbReference type="NCBIfam" id="TIGR00711">
    <property type="entry name" value="efflux_EmrB"/>
    <property type="match status" value="1"/>
</dbReference>
<dbReference type="SUPFAM" id="SSF103473">
    <property type="entry name" value="MFS general substrate transporter"/>
    <property type="match status" value="1"/>
</dbReference>
<feature type="transmembrane region" description="Helical" evidence="7">
    <location>
        <begin position="174"/>
        <end position="193"/>
    </location>
</feature>
<dbReference type="Gene3D" id="1.20.1720.10">
    <property type="entry name" value="Multidrug resistance protein D"/>
    <property type="match status" value="1"/>
</dbReference>
<comment type="subcellular location">
    <subcellularLocation>
        <location evidence="1">Cell membrane</location>
        <topology evidence="1">Multi-pass membrane protein</topology>
    </subcellularLocation>
</comment>
<proteinExistence type="predicted"/>
<feature type="transmembrane region" description="Helical" evidence="7">
    <location>
        <begin position="346"/>
        <end position="366"/>
    </location>
</feature>
<keyword evidence="4 7" id="KW-0812">Transmembrane</keyword>
<dbReference type="Gene3D" id="1.20.1250.20">
    <property type="entry name" value="MFS general substrate transporter like domains"/>
    <property type="match status" value="1"/>
</dbReference>
<feature type="transmembrane region" description="Helical" evidence="7">
    <location>
        <begin position="65"/>
        <end position="82"/>
    </location>
</feature>
<dbReference type="PANTHER" id="PTHR23501">
    <property type="entry name" value="MAJOR FACILITATOR SUPERFAMILY"/>
    <property type="match status" value="1"/>
</dbReference>
<feature type="transmembrane region" description="Helical" evidence="7">
    <location>
        <begin position="20"/>
        <end position="44"/>
    </location>
</feature>
<evidence type="ECO:0000256" key="4">
    <source>
        <dbReference type="ARBA" id="ARBA00022692"/>
    </source>
</evidence>
<dbReference type="CDD" id="cd17503">
    <property type="entry name" value="MFS_LmrB_MDR_like"/>
    <property type="match status" value="1"/>
</dbReference>
<dbReference type="Proteomes" id="UP001469089">
    <property type="component" value="Unassembled WGS sequence"/>
</dbReference>
<evidence type="ECO:0000313" key="10">
    <source>
        <dbReference type="Proteomes" id="UP001469089"/>
    </source>
</evidence>
<organism evidence="9 10">
    <name type="scientific">Paraburkholderia acidicola</name>
    <dbReference type="NCBI Taxonomy" id="1912599"/>
    <lineage>
        <taxon>Bacteria</taxon>
        <taxon>Pseudomonadati</taxon>
        <taxon>Pseudomonadota</taxon>
        <taxon>Betaproteobacteria</taxon>
        <taxon>Burkholderiales</taxon>
        <taxon>Burkholderiaceae</taxon>
        <taxon>Paraburkholderia</taxon>
    </lineage>
</organism>
<dbReference type="InterPro" id="IPR004638">
    <property type="entry name" value="EmrB-like"/>
</dbReference>
<evidence type="ECO:0000256" key="2">
    <source>
        <dbReference type="ARBA" id="ARBA00022448"/>
    </source>
</evidence>
<dbReference type="PANTHER" id="PTHR23501:SF174">
    <property type="entry name" value="MULTIDRUG EXPORT PROTEIN EMRB-RELATED"/>
    <property type="match status" value="1"/>
</dbReference>
<sequence length="529" mass="56706">MSAQDNTTGRDTWRPAGNPWLIAIAVTLAAFMEVLDTTIVNVALPHIAGTMSASYDEATWTLTSYLVANGIVLPISAFFSRALGRKRYFLLCIIAFTVCSFLCGIATNLGQLIIFRVLQGFFGGGLQPNQQSIILDTFPPAQRGRAFSISAIAIVVAPVLGPTLGGWITDNFAWRWVFLLNVPVGIITTLAVLQLVEDPPWEKRAQKGKLSVDYIGIGLIAIGLGCLQVMLDRGEDDDWFSSPFICTFAALAAVGIVGATLWLLYAKKPVVDLRCLKDRNFALGCATIAAFAVILYGSAVLVPQLAQQQLGYTATLAGLVLSPGALLITMEIPIISKLMPYVQTRFLVTCGFALLAISLAYAHTLVPDIDYVTLMKMRSAQSIAIGFLFVPITTLAYLTVPQRLNNDASALFTMFRNVAGSIGISLSTALIVERTQTRMANLSGHMSTLSQNYNDTLQQTASTISGLTGQAPSAALQTAAGRLYTTFISQATILAYLDVFAILAVFCLLCLPLTFFFSPVKAAGGAGGH</sequence>
<reference evidence="9 10" key="1">
    <citation type="journal article" date="2024" name="Chem. Sci.">
        <title>Discovery of a lagriamide polyketide by integrated genome mining, isotopic labeling, and untargeted metabolomics.</title>
        <authorList>
            <person name="Fergusson C.H."/>
            <person name="Saulog J."/>
            <person name="Paulo B.S."/>
            <person name="Wilson D.M."/>
            <person name="Liu D.Y."/>
            <person name="Morehouse N.J."/>
            <person name="Waterworth S."/>
            <person name="Barkei J."/>
            <person name="Gray C.A."/>
            <person name="Kwan J.C."/>
            <person name="Eustaquio A.S."/>
            <person name="Linington R.G."/>
        </authorList>
    </citation>
    <scope>NUCLEOTIDE SEQUENCE [LARGE SCALE GENOMIC DNA]</scope>
    <source>
        <strain evidence="9 10">RL17-338-BIF-B</strain>
    </source>
</reference>
<evidence type="ECO:0000256" key="6">
    <source>
        <dbReference type="ARBA" id="ARBA00023136"/>
    </source>
</evidence>
<keyword evidence="5 7" id="KW-1133">Transmembrane helix</keyword>
<keyword evidence="2" id="KW-0813">Transport</keyword>
<evidence type="ECO:0000313" key="9">
    <source>
        <dbReference type="EMBL" id="MEQ5844393.1"/>
    </source>
</evidence>
<geneLocation type="plasmid" evidence="9">
    <name>pl1</name>
</geneLocation>
<evidence type="ECO:0000256" key="5">
    <source>
        <dbReference type="ARBA" id="ARBA00022989"/>
    </source>
</evidence>
<feature type="transmembrane region" description="Helical" evidence="7">
    <location>
        <begin position="146"/>
        <end position="168"/>
    </location>
</feature>